<dbReference type="EMBL" id="BAOS01000004">
    <property type="protein sequence ID" value="GAX59646.1"/>
    <property type="molecule type" value="Genomic_DNA"/>
</dbReference>
<dbReference type="PANTHER" id="PTHR34182:SF1">
    <property type="entry name" value="PROTEIN-EXPORT MEMBRANE PROTEIN SECG"/>
    <property type="match status" value="1"/>
</dbReference>
<name>A0A286TUU5_9BACT</name>
<comment type="function">
    <text evidence="10">Involved in protein export. Participates in an early event of protein translocation.</text>
</comment>
<evidence type="ECO:0000256" key="8">
    <source>
        <dbReference type="ARBA" id="ARBA00023010"/>
    </source>
</evidence>
<dbReference type="NCBIfam" id="TIGR00810">
    <property type="entry name" value="secG"/>
    <property type="match status" value="1"/>
</dbReference>
<feature type="compositionally biased region" description="Basic and acidic residues" evidence="11">
    <location>
        <begin position="169"/>
        <end position="188"/>
    </location>
</feature>
<evidence type="ECO:0000256" key="6">
    <source>
        <dbReference type="ARBA" id="ARBA00022927"/>
    </source>
</evidence>
<feature type="compositionally biased region" description="Basic and acidic residues" evidence="11">
    <location>
        <begin position="114"/>
        <end position="152"/>
    </location>
</feature>
<keyword evidence="9 10" id="KW-0472">Membrane</keyword>
<evidence type="ECO:0000256" key="5">
    <source>
        <dbReference type="ARBA" id="ARBA00022692"/>
    </source>
</evidence>
<protein>
    <recommendedName>
        <fullName evidence="10">Protein-export membrane protein SecG</fullName>
    </recommendedName>
</protein>
<comment type="caution">
    <text evidence="12">The sequence shown here is derived from an EMBL/GenBank/DDBJ whole genome shotgun (WGS) entry which is preliminary data.</text>
</comment>
<dbReference type="OrthoDB" id="279519at2"/>
<dbReference type="GO" id="GO:0043952">
    <property type="term" value="P:protein transport by the Sec complex"/>
    <property type="evidence" value="ECO:0007669"/>
    <property type="project" value="TreeGrafter"/>
</dbReference>
<comment type="caution">
    <text evidence="10">Lacks conserved residue(s) required for the propagation of feature annotation.</text>
</comment>
<keyword evidence="13" id="KW-1185">Reference proteome</keyword>
<dbReference type="GO" id="GO:0065002">
    <property type="term" value="P:intracellular protein transmembrane transport"/>
    <property type="evidence" value="ECO:0007669"/>
    <property type="project" value="TreeGrafter"/>
</dbReference>
<sequence>MNLKWIAAVVIIFGLLTVFFILGWSTVLKSLLIFSCVVLVGCVLLQSGKGGGLAAIGGLSDQSAVGTQTGGILARVTYLVGAVFIVATLFLTKMTLTSMHGVDTVRGGAPASLQHDHGEHDGAVDEHEGHNHAPGEHVEHAESTTSQDKIDEAVGSAKSVGMKAVEVVGEDKENIETKAKSLTEETEK</sequence>
<gene>
    <name evidence="12" type="ORF">SCALIN_C04_0134</name>
</gene>
<evidence type="ECO:0000313" key="13">
    <source>
        <dbReference type="Proteomes" id="UP000218542"/>
    </source>
</evidence>
<evidence type="ECO:0000256" key="10">
    <source>
        <dbReference type="RuleBase" id="RU365087"/>
    </source>
</evidence>
<proteinExistence type="inferred from homology"/>
<dbReference type="Pfam" id="PF03840">
    <property type="entry name" value="SecG"/>
    <property type="match status" value="1"/>
</dbReference>
<evidence type="ECO:0000256" key="1">
    <source>
        <dbReference type="ARBA" id="ARBA00004651"/>
    </source>
</evidence>
<keyword evidence="3 10" id="KW-0813">Transport</keyword>
<dbReference type="RefSeq" id="WP_096892783.1">
    <property type="nucleotide sequence ID" value="NZ_BAOS01000004.1"/>
</dbReference>
<comment type="similarity">
    <text evidence="2 10">Belongs to the SecG family.</text>
</comment>
<feature type="transmembrane region" description="Helical" evidence="10">
    <location>
        <begin position="6"/>
        <end position="24"/>
    </location>
</feature>
<keyword evidence="4 10" id="KW-1003">Cell membrane</keyword>
<keyword evidence="5 10" id="KW-0812">Transmembrane</keyword>
<evidence type="ECO:0000313" key="12">
    <source>
        <dbReference type="EMBL" id="GAX59646.1"/>
    </source>
</evidence>
<feature type="transmembrane region" description="Helical" evidence="10">
    <location>
        <begin position="72"/>
        <end position="91"/>
    </location>
</feature>
<dbReference type="GO" id="GO:0005886">
    <property type="term" value="C:plasma membrane"/>
    <property type="evidence" value="ECO:0007669"/>
    <property type="project" value="UniProtKB-SubCell"/>
</dbReference>
<evidence type="ECO:0000256" key="11">
    <source>
        <dbReference type="SAM" id="MobiDB-lite"/>
    </source>
</evidence>
<keyword evidence="8 10" id="KW-0811">Translocation</keyword>
<feature type="region of interest" description="Disordered" evidence="11">
    <location>
        <begin position="107"/>
        <end position="188"/>
    </location>
</feature>
<dbReference type="AlphaFoldDB" id="A0A286TUU5"/>
<keyword evidence="7 10" id="KW-1133">Transmembrane helix</keyword>
<comment type="subcellular location">
    <subcellularLocation>
        <location evidence="1 10">Cell membrane</location>
        <topology evidence="1 10">Multi-pass membrane protein</topology>
    </subcellularLocation>
</comment>
<dbReference type="InterPro" id="IPR004692">
    <property type="entry name" value="SecG"/>
</dbReference>
<accession>A0A286TUU5</accession>
<evidence type="ECO:0000256" key="4">
    <source>
        <dbReference type="ARBA" id="ARBA00022475"/>
    </source>
</evidence>
<dbReference type="GO" id="GO:0009306">
    <property type="term" value="P:protein secretion"/>
    <property type="evidence" value="ECO:0007669"/>
    <property type="project" value="UniProtKB-UniRule"/>
</dbReference>
<feature type="transmembrane region" description="Helical" evidence="10">
    <location>
        <begin position="31"/>
        <end position="52"/>
    </location>
</feature>
<keyword evidence="6 10" id="KW-0653">Protein transport</keyword>
<evidence type="ECO:0000256" key="9">
    <source>
        <dbReference type="ARBA" id="ARBA00023136"/>
    </source>
</evidence>
<dbReference type="PANTHER" id="PTHR34182">
    <property type="entry name" value="PROTEIN-EXPORT MEMBRANE PROTEIN SECG"/>
    <property type="match status" value="1"/>
</dbReference>
<evidence type="ECO:0000256" key="3">
    <source>
        <dbReference type="ARBA" id="ARBA00022448"/>
    </source>
</evidence>
<organism evidence="12 13">
    <name type="scientific">Candidatus Scalindua japonica</name>
    <dbReference type="NCBI Taxonomy" id="1284222"/>
    <lineage>
        <taxon>Bacteria</taxon>
        <taxon>Pseudomonadati</taxon>
        <taxon>Planctomycetota</taxon>
        <taxon>Candidatus Brocadiia</taxon>
        <taxon>Candidatus Brocadiales</taxon>
        <taxon>Candidatus Scalinduaceae</taxon>
        <taxon>Candidatus Scalindua</taxon>
    </lineage>
</organism>
<evidence type="ECO:0000256" key="2">
    <source>
        <dbReference type="ARBA" id="ARBA00008445"/>
    </source>
</evidence>
<reference evidence="13" key="1">
    <citation type="journal article" date="2017" name="Environ. Microbiol. Rep.">
        <title>Genetic Diversity of Marine Anaerobic Ammonium-Oxidizing Bacteria as Revealed by Genomic and Proteomic Analyses of 'Candidatus Scalindua japonica'.</title>
        <authorList>
            <person name="Oshiki M."/>
            <person name="Mizuto K."/>
            <person name="Kimura Z."/>
            <person name="Kindaichi T."/>
            <person name="Satoh H."/>
            <person name="Okabe S."/>
        </authorList>
    </citation>
    <scope>NUCLEOTIDE SEQUENCE [LARGE SCALE GENOMIC DNA]</scope>
    <source>
        <strain evidence="13">husup-a2</strain>
    </source>
</reference>
<evidence type="ECO:0000256" key="7">
    <source>
        <dbReference type="ARBA" id="ARBA00022989"/>
    </source>
</evidence>
<dbReference type="GO" id="GO:0015450">
    <property type="term" value="F:protein-transporting ATPase activity"/>
    <property type="evidence" value="ECO:0007669"/>
    <property type="project" value="UniProtKB-UniRule"/>
</dbReference>
<dbReference type="Proteomes" id="UP000218542">
    <property type="component" value="Unassembled WGS sequence"/>
</dbReference>